<protein>
    <submittedName>
        <fullName evidence="6">Crp-like helix-turn-helix domain protein</fullName>
    </submittedName>
</protein>
<dbReference type="PROSITE" id="PS50042">
    <property type="entry name" value="CNMP_BINDING_3"/>
    <property type="match status" value="1"/>
</dbReference>
<feature type="domain" description="Cyclic nucleotide-binding" evidence="4">
    <location>
        <begin position="15"/>
        <end position="121"/>
    </location>
</feature>
<evidence type="ECO:0000259" key="5">
    <source>
        <dbReference type="PROSITE" id="PS51063"/>
    </source>
</evidence>
<dbReference type="InterPro" id="IPR014710">
    <property type="entry name" value="RmlC-like_jellyroll"/>
</dbReference>
<dbReference type="SMART" id="SM00419">
    <property type="entry name" value="HTH_CRP"/>
    <property type="match status" value="1"/>
</dbReference>
<dbReference type="SUPFAM" id="SSF46785">
    <property type="entry name" value="Winged helix' DNA-binding domain"/>
    <property type="match status" value="1"/>
</dbReference>
<evidence type="ECO:0000256" key="3">
    <source>
        <dbReference type="ARBA" id="ARBA00023163"/>
    </source>
</evidence>
<accession>U2LAN1</accession>
<dbReference type="GO" id="GO:0003677">
    <property type="term" value="F:DNA binding"/>
    <property type="evidence" value="ECO:0007669"/>
    <property type="project" value="UniProtKB-KW"/>
</dbReference>
<dbReference type="EMBL" id="AWET01000029">
    <property type="protein sequence ID" value="ERK01391.1"/>
    <property type="molecule type" value="Genomic_DNA"/>
</dbReference>
<keyword evidence="1" id="KW-0805">Transcription regulation</keyword>
<dbReference type="InterPro" id="IPR036390">
    <property type="entry name" value="WH_DNA-bd_sf"/>
</dbReference>
<proteinExistence type="predicted"/>
<reference evidence="6 7" key="1">
    <citation type="submission" date="2013-08" db="EMBL/GenBank/DDBJ databases">
        <authorList>
            <person name="Durkin A.S."/>
            <person name="Haft D.R."/>
            <person name="McCorrison J."/>
            <person name="Torralba M."/>
            <person name="Gillis M."/>
            <person name="Haft D.H."/>
            <person name="Methe B."/>
            <person name="Sutton G."/>
            <person name="Nelson K.E."/>
        </authorList>
    </citation>
    <scope>NUCLEOTIDE SEQUENCE [LARGE SCALE GENOMIC DNA]</scope>
    <source>
        <strain evidence="6 7">F0068</strain>
    </source>
</reference>
<evidence type="ECO:0000313" key="7">
    <source>
        <dbReference type="Proteomes" id="UP000016600"/>
    </source>
</evidence>
<dbReference type="InterPro" id="IPR000595">
    <property type="entry name" value="cNMP-bd_dom"/>
</dbReference>
<name>U2LAN1_9BACT</name>
<dbReference type="Gene3D" id="2.60.120.10">
    <property type="entry name" value="Jelly Rolls"/>
    <property type="match status" value="1"/>
</dbReference>
<comment type="caution">
    <text evidence="6">The sequence shown here is derived from an EMBL/GenBank/DDBJ whole genome shotgun (WGS) entry which is preliminary data.</text>
</comment>
<dbReference type="AlphaFoldDB" id="U2LAN1"/>
<evidence type="ECO:0000313" key="6">
    <source>
        <dbReference type="EMBL" id="ERK01391.1"/>
    </source>
</evidence>
<dbReference type="Pfam" id="PF13545">
    <property type="entry name" value="HTH_Crp_2"/>
    <property type="match status" value="1"/>
</dbReference>
<dbReference type="GO" id="GO:0006355">
    <property type="term" value="P:regulation of DNA-templated transcription"/>
    <property type="evidence" value="ECO:0007669"/>
    <property type="project" value="InterPro"/>
</dbReference>
<dbReference type="Pfam" id="PF00027">
    <property type="entry name" value="cNMP_binding"/>
    <property type="match status" value="1"/>
</dbReference>
<dbReference type="PROSITE" id="PS51063">
    <property type="entry name" value="HTH_CRP_2"/>
    <property type="match status" value="1"/>
</dbReference>
<gene>
    <name evidence="6" type="ORF">HMPREF1218_1693</name>
</gene>
<keyword evidence="3" id="KW-0804">Transcription</keyword>
<organism evidence="6 7">
    <name type="scientific">Hoylesella pleuritidis F0068</name>
    <dbReference type="NCBI Taxonomy" id="1081904"/>
    <lineage>
        <taxon>Bacteria</taxon>
        <taxon>Pseudomonadati</taxon>
        <taxon>Bacteroidota</taxon>
        <taxon>Bacteroidia</taxon>
        <taxon>Bacteroidales</taxon>
        <taxon>Prevotellaceae</taxon>
        <taxon>Hoylesella</taxon>
    </lineage>
</organism>
<dbReference type="InterPro" id="IPR012318">
    <property type="entry name" value="HTH_CRP"/>
</dbReference>
<keyword evidence="7" id="KW-1185">Reference proteome</keyword>
<dbReference type="InterPro" id="IPR018490">
    <property type="entry name" value="cNMP-bd_dom_sf"/>
</dbReference>
<dbReference type="SUPFAM" id="SSF51206">
    <property type="entry name" value="cAMP-binding domain-like"/>
    <property type="match status" value="1"/>
</dbReference>
<keyword evidence="2" id="KW-0238">DNA-binding</keyword>
<evidence type="ECO:0000256" key="2">
    <source>
        <dbReference type="ARBA" id="ARBA00023125"/>
    </source>
</evidence>
<feature type="domain" description="HTH crp-type" evidence="5">
    <location>
        <begin position="152"/>
        <end position="220"/>
    </location>
</feature>
<dbReference type="PATRIC" id="fig|1081904.3.peg.1298"/>
<dbReference type="RefSeq" id="WP_021583936.1">
    <property type="nucleotide sequence ID" value="NZ_AWET01000029.1"/>
</dbReference>
<evidence type="ECO:0000259" key="4">
    <source>
        <dbReference type="PROSITE" id="PS50042"/>
    </source>
</evidence>
<sequence>MMTTKILNALGCCPLFRGLTQAEIETMMEGVAYRLVAFEKKDIYALTGYPCRYADIIVSGEMVARMAGLSGKSVEVSRLVPGNIIAPAFIFAQDKRLPVSVETDVDTQVLRMSPQELKRLIDTEETIRMNFIQSLCDIDVFLTRKMRILSLLTVREKVSYFILTAAKEQGSDTIRLDKSRQEIADSFGIQKFSLLRSMSELVEAGAIQVDGKTITIIDRGKM</sequence>
<evidence type="ECO:0000256" key="1">
    <source>
        <dbReference type="ARBA" id="ARBA00023015"/>
    </source>
</evidence>
<dbReference type="Proteomes" id="UP000016600">
    <property type="component" value="Unassembled WGS sequence"/>
</dbReference>